<feature type="domain" description="Thiamine pyrophosphate enzyme central" evidence="2">
    <location>
        <begin position="6"/>
        <end position="81"/>
    </location>
</feature>
<accession>A0A6J7CYU6</accession>
<reference evidence="3" key="1">
    <citation type="submission" date="2020-05" db="EMBL/GenBank/DDBJ databases">
        <authorList>
            <person name="Chiriac C."/>
            <person name="Salcher M."/>
            <person name="Ghai R."/>
            <person name="Kavagutti S V."/>
        </authorList>
    </citation>
    <scope>NUCLEOTIDE SEQUENCE</scope>
</reference>
<gene>
    <name evidence="3" type="ORF">UFOPK3376_00380</name>
</gene>
<dbReference type="AlphaFoldDB" id="A0A6J7CYU6"/>
<name>A0A6J7CYU6_9ZZZZ</name>
<dbReference type="GO" id="GO:0005948">
    <property type="term" value="C:acetolactate synthase complex"/>
    <property type="evidence" value="ECO:0007669"/>
    <property type="project" value="TreeGrafter"/>
</dbReference>
<dbReference type="GO" id="GO:0003984">
    <property type="term" value="F:acetolactate synthase activity"/>
    <property type="evidence" value="ECO:0007669"/>
    <property type="project" value="TreeGrafter"/>
</dbReference>
<dbReference type="Gene3D" id="3.40.50.1220">
    <property type="entry name" value="TPP-binding domain"/>
    <property type="match status" value="1"/>
</dbReference>
<organism evidence="3">
    <name type="scientific">freshwater metagenome</name>
    <dbReference type="NCBI Taxonomy" id="449393"/>
    <lineage>
        <taxon>unclassified sequences</taxon>
        <taxon>metagenomes</taxon>
        <taxon>ecological metagenomes</taxon>
    </lineage>
</organism>
<dbReference type="InterPro" id="IPR012000">
    <property type="entry name" value="Thiamin_PyroP_enz_cen_dom"/>
</dbReference>
<dbReference type="GO" id="GO:0009097">
    <property type="term" value="P:isoleucine biosynthetic process"/>
    <property type="evidence" value="ECO:0007669"/>
    <property type="project" value="TreeGrafter"/>
</dbReference>
<dbReference type="InterPro" id="IPR045229">
    <property type="entry name" value="TPP_enz"/>
</dbReference>
<dbReference type="GO" id="GO:0000287">
    <property type="term" value="F:magnesium ion binding"/>
    <property type="evidence" value="ECO:0007669"/>
    <property type="project" value="InterPro"/>
</dbReference>
<evidence type="ECO:0000256" key="1">
    <source>
        <dbReference type="ARBA" id="ARBA00007812"/>
    </source>
</evidence>
<dbReference type="Pfam" id="PF00205">
    <property type="entry name" value="TPP_enzyme_M"/>
    <property type="match status" value="1"/>
</dbReference>
<dbReference type="PANTHER" id="PTHR18968:SF13">
    <property type="entry name" value="ACETOLACTATE SYNTHASE CATALYTIC SUBUNIT, MITOCHONDRIAL"/>
    <property type="match status" value="1"/>
</dbReference>
<evidence type="ECO:0000313" key="3">
    <source>
        <dbReference type="EMBL" id="CAB4863101.1"/>
    </source>
</evidence>
<dbReference type="GO" id="GO:0009099">
    <property type="term" value="P:L-valine biosynthetic process"/>
    <property type="evidence" value="ECO:0007669"/>
    <property type="project" value="TreeGrafter"/>
</dbReference>
<sequence length="285" mass="30226">MTETTTNVVIIAGATLVHAGMAGVLRDLVDRTDIGVFNSWAAKGLFPWNHPAHLGTIGLQADDIKLAALATFDDVVLCGISDDELPRQSLTAAGVRWRDVAPGELGAEPFTVRSAPTPRPPLFDLLAGACAPMYTDDSLPCNPARAAADLGTHLPAGAVVCGEASRSGFWLGRTYPTRELGSILLPTRRTPGFAATQAAIARRTGRFSVAVLDAIDEPTHHVMQRAKDLIIEVWSEQGPATTPTDRIRTLHQAHAAGGVHVIEIGVRLDEIDVLVAVAGAPLWHP</sequence>
<evidence type="ECO:0000259" key="2">
    <source>
        <dbReference type="Pfam" id="PF00205"/>
    </source>
</evidence>
<comment type="similarity">
    <text evidence="1">Belongs to the TPP enzyme family.</text>
</comment>
<dbReference type="GO" id="GO:0050660">
    <property type="term" value="F:flavin adenine dinucleotide binding"/>
    <property type="evidence" value="ECO:0007669"/>
    <property type="project" value="TreeGrafter"/>
</dbReference>
<dbReference type="InterPro" id="IPR029035">
    <property type="entry name" value="DHS-like_NAD/FAD-binding_dom"/>
</dbReference>
<dbReference type="SUPFAM" id="SSF52467">
    <property type="entry name" value="DHS-like NAD/FAD-binding domain"/>
    <property type="match status" value="1"/>
</dbReference>
<dbReference type="EMBL" id="CAFBLP010000006">
    <property type="protein sequence ID" value="CAB4863101.1"/>
    <property type="molecule type" value="Genomic_DNA"/>
</dbReference>
<protein>
    <submittedName>
        <fullName evidence="3">Unannotated protein</fullName>
    </submittedName>
</protein>
<proteinExistence type="inferred from homology"/>
<dbReference type="GO" id="GO:0030976">
    <property type="term" value="F:thiamine pyrophosphate binding"/>
    <property type="evidence" value="ECO:0007669"/>
    <property type="project" value="InterPro"/>
</dbReference>
<dbReference type="PANTHER" id="PTHR18968">
    <property type="entry name" value="THIAMINE PYROPHOSPHATE ENZYMES"/>
    <property type="match status" value="1"/>
</dbReference>